<reference evidence="2" key="1">
    <citation type="submission" date="2016-10" db="EMBL/GenBank/DDBJ databases">
        <authorList>
            <person name="Varghese N."/>
            <person name="Submissions S."/>
        </authorList>
    </citation>
    <scope>NUCLEOTIDE SEQUENCE [LARGE SCALE GENOMIC DNA]</scope>
    <source>
        <strain evidence="2">CGMCC 4.3147</strain>
    </source>
</reference>
<keyword evidence="2" id="KW-1185">Reference proteome</keyword>
<accession>A0A1G9CFL0</accession>
<proteinExistence type="predicted"/>
<organism evidence="1 2">
    <name type="scientific">Glycomyces sambucus</name>
    <dbReference type="NCBI Taxonomy" id="380244"/>
    <lineage>
        <taxon>Bacteria</taxon>
        <taxon>Bacillati</taxon>
        <taxon>Actinomycetota</taxon>
        <taxon>Actinomycetes</taxon>
        <taxon>Glycomycetales</taxon>
        <taxon>Glycomycetaceae</taxon>
        <taxon>Glycomyces</taxon>
    </lineage>
</organism>
<name>A0A1G9CFL0_9ACTN</name>
<evidence type="ECO:0000313" key="2">
    <source>
        <dbReference type="Proteomes" id="UP000198662"/>
    </source>
</evidence>
<dbReference type="InterPro" id="IPR036249">
    <property type="entry name" value="Thioredoxin-like_sf"/>
</dbReference>
<dbReference type="Proteomes" id="UP000198662">
    <property type="component" value="Unassembled WGS sequence"/>
</dbReference>
<dbReference type="SUPFAM" id="SSF52833">
    <property type="entry name" value="Thioredoxin-like"/>
    <property type="match status" value="1"/>
</dbReference>
<evidence type="ECO:0000313" key="1">
    <source>
        <dbReference type="EMBL" id="SDK50215.1"/>
    </source>
</evidence>
<dbReference type="AlphaFoldDB" id="A0A1G9CFL0"/>
<dbReference type="STRING" id="380244.SAMN05216298_0300"/>
<evidence type="ECO:0008006" key="3">
    <source>
        <dbReference type="Google" id="ProtNLM"/>
    </source>
</evidence>
<protein>
    <recommendedName>
        <fullName evidence="3">Thioredoxin</fullName>
    </recommendedName>
</protein>
<sequence length="109" mass="12144">MRYLNDATVAEFLAGPRLRLLVFGTGTDLSSQVFGRQLTEFDDLTGTRMQIGVLDVEQSPETTAEWGVGETLPIQILFQDGVMQQVLRGVRSPKALWQAMNDYLEPPTV</sequence>
<dbReference type="OrthoDB" id="964174at2"/>
<dbReference type="RefSeq" id="WP_091041585.1">
    <property type="nucleotide sequence ID" value="NZ_FNGF01000001.1"/>
</dbReference>
<gene>
    <name evidence="1" type="ORF">SAMN05216298_0300</name>
</gene>
<dbReference type="EMBL" id="FNGF01000001">
    <property type="protein sequence ID" value="SDK50215.1"/>
    <property type="molecule type" value="Genomic_DNA"/>
</dbReference>
<dbReference type="Gene3D" id="3.40.30.10">
    <property type="entry name" value="Glutaredoxin"/>
    <property type="match status" value="1"/>
</dbReference>